<feature type="transmembrane region" description="Helical" evidence="6">
    <location>
        <begin position="407"/>
        <end position="432"/>
    </location>
</feature>
<feature type="transmembrane region" description="Helical" evidence="6">
    <location>
        <begin position="478"/>
        <end position="498"/>
    </location>
</feature>
<dbReference type="PANTHER" id="PTHR22950:SF461">
    <property type="entry name" value="AMINO ACID TRANSPORTER TRANSMEMBRANE DOMAIN-CONTAINING PROTEIN"/>
    <property type="match status" value="1"/>
</dbReference>
<dbReference type="Proteomes" id="UP001590950">
    <property type="component" value="Unassembled WGS sequence"/>
</dbReference>
<evidence type="ECO:0000313" key="9">
    <source>
        <dbReference type="Proteomes" id="UP001590950"/>
    </source>
</evidence>
<feature type="transmembrane region" description="Helical" evidence="6">
    <location>
        <begin position="452"/>
        <end position="472"/>
    </location>
</feature>
<reference evidence="8 9" key="1">
    <citation type="submission" date="2024-09" db="EMBL/GenBank/DDBJ databases">
        <title>Rethinking Asexuality: The Enigmatic Case of Functional Sexual Genes in Lepraria (Stereocaulaceae).</title>
        <authorList>
            <person name="Doellman M."/>
            <person name="Sun Y."/>
            <person name="Barcenas-Pena A."/>
            <person name="Lumbsch H.T."/>
            <person name="Grewe F."/>
        </authorList>
    </citation>
    <scope>NUCLEOTIDE SEQUENCE [LARGE SCALE GENOMIC DNA]</scope>
    <source>
        <strain evidence="8 9">Mercado 3170</strain>
    </source>
</reference>
<feature type="transmembrane region" description="Helical" evidence="6">
    <location>
        <begin position="163"/>
        <end position="184"/>
    </location>
</feature>
<feature type="transmembrane region" description="Helical" evidence="6">
    <location>
        <begin position="247"/>
        <end position="264"/>
    </location>
</feature>
<evidence type="ECO:0000256" key="3">
    <source>
        <dbReference type="ARBA" id="ARBA00022692"/>
    </source>
</evidence>
<dbReference type="InterPro" id="IPR013057">
    <property type="entry name" value="AA_transpt_TM"/>
</dbReference>
<keyword evidence="9" id="KW-1185">Reference proteome</keyword>
<feature type="transmembrane region" description="Helical" evidence="6">
    <location>
        <begin position="205"/>
        <end position="227"/>
    </location>
</feature>
<feature type="transmembrane region" description="Helical" evidence="6">
    <location>
        <begin position="332"/>
        <end position="353"/>
    </location>
</feature>
<evidence type="ECO:0000256" key="2">
    <source>
        <dbReference type="ARBA" id="ARBA00008066"/>
    </source>
</evidence>
<accession>A0ABR4AAF1</accession>
<protein>
    <recommendedName>
        <fullName evidence="7">Amino acid transporter transmembrane domain-containing protein</fullName>
    </recommendedName>
</protein>
<dbReference type="EMBL" id="JBEFKJ010000013">
    <property type="protein sequence ID" value="KAL2042703.1"/>
    <property type="molecule type" value="Genomic_DNA"/>
</dbReference>
<feature type="domain" description="Amino acid transporter transmembrane" evidence="7">
    <location>
        <begin position="127"/>
        <end position="501"/>
    </location>
</feature>
<comment type="subcellular location">
    <subcellularLocation>
        <location evidence="1">Membrane</location>
        <topology evidence="1">Multi-pass membrane protein</topology>
    </subcellularLocation>
</comment>
<feature type="transmembrane region" description="Helical" evidence="6">
    <location>
        <begin position="540"/>
        <end position="565"/>
    </location>
</feature>
<evidence type="ECO:0000259" key="7">
    <source>
        <dbReference type="Pfam" id="PF01490"/>
    </source>
</evidence>
<dbReference type="PANTHER" id="PTHR22950">
    <property type="entry name" value="AMINO ACID TRANSPORTER"/>
    <property type="match status" value="1"/>
</dbReference>
<feature type="transmembrane region" description="Helical" evidence="6">
    <location>
        <begin position="365"/>
        <end position="387"/>
    </location>
</feature>
<dbReference type="Pfam" id="PF01490">
    <property type="entry name" value="Aa_trans"/>
    <property type="match status" value="1"/>
</dbReference>
<evidence type="ECO:0000313" key="8">
    <source>
        <dbReference type="EMBL" id="KAL2042703.1"/>
    </source>
</evidence>
<organism evidence="8 9">
    <name type="scientific">Stereocaulon virgatum</name>
    <dbReference type="NCBI Taxonomy" id="373712"/>
    <lineage>
        <taxon>Eukaryota</taxon>
        <taxon>Fungi</taxon>
        <taxon>Dikarya</taxon>
        <taxon>Ascomycota</taxon>
        <taxon>Pezizomycotina</taxon>
        <taxon>Lecanoromycetes</taxon>
        <taxon>OSLEUM clade</taxon>
        <taxon>Lecanoromycetidae</taxon>
        <taxon>Lecanorales</taxon>
        <taxon>Lecanorineae</taxon>
        <taxon>Stereocaulaceae</taxon>
        <taxon>Stereocaulon</taxon>
    </lineage>
</organism>
<evidence type="ECO:0000256" key="4">
    <source>
        <dbReference type="ARBA" id="ARBA00022989"/>
    </source>
</evidence>
<sequence>MAGTMGGAMNLDGGDPRMNSSAGVGFGVASEITRPTARKLHDPSVTFEEYMHYAAITRADDRNISPHTDNALSAAGLKSMNPFAKKRKPAVETVMQMDEKTASSSPDRTPYIISEEEYIQASRAVRTATWGAVFFLITTDILGPFSTAWAFRQMGYGPGAVLYTIFAAFAGYGGFLLWKMFLGLDSDKYPLRTYGDIAFRVYGQAVRIGVNFLQSFQLLFNVGIIIITNGQSLSQMAAKGPKLNQNGACFIVLCFVWALAGMLLGQIRTLARLGHLANFAIWLNVIVIIATMAVVAHSSPNYVAANTAYMIDPGPVITTAGPPAEVKFQGQIVGLMQAVYSYGGAMLFVEFMAEMRRPFDFWKGMLCAQTFIYIIYMLFGLFVYSYQGQFTLIIAYQGISSYAWQTVANAFGLTSGLIAALLYGNIGIKVIYNNVLMELFRFPTLGTKAGKLAWIGVVPVYWAIAFILAAAIPQVANLSGFIAAACILQFSYTFPPFLHLGFQIQKAAIQSGEGFDPATGQTVRHDNGMKRYIRGFKMNIMWNSFHVFFFLGSFVTAILGIYSAILGMITSYATGATSTFSCNSPVL</sequence>
<evidence type="ECO:0000256" key="5">
    <source>
        <dbReference type="ARBA" id="ARBA00023136"/>
    </source>
</evidence>
<feature type="transmembrane region" description="Helical" evidence="6">
    <location>
        <begin position="276"/>
        <end position="296"/>
    </location>
</feature>
<comment type="caution">
    <text evidence="8">The sequence shown here is derived from an EMBL/GenBank/DDBJ whole genome shotgun (WGS) entry which is preliminary data.</text>
</comment>
<evidence type="ECO:0000256" key="1">
    <source>
        <dbReference type="ARBA" id="ARBA00004141"/>
    </source>
</evidence>
<evidence type="ECO:0000256" key="6">
    <source>
        <dbReference type="SAM" id="Phobius"/>
    </source>
</evidence>
<proteinExistence type="inferred from homology"/>
<keyword evidence="5 6" id="KW-0472">Membrane</keyword>
<feature type="transmembrane region" description="Helical" evidence="6">
    <location>
        <begin position="128"/>
        <end position="151"/>
    </location>
</feature>
<keyword evidence="3 6" id="KW-0812">Transmembrane</keyword>
<comment type="similarity">
    <text evidence="2">Belongs to the amino acid/polyamine transporter 2 family.</text>
</comment>
<keyword evidence="4 6" id="KW-1133">Transmembrane helix</keyword>
<name>A0ABR4AAF1_9LECA</name>
<gene>
    <name evidence="8" type="ORF">N7G274_004462</name>
</gene>